<dbReference type="Proteomes" id="UP001303046">
    <property type="component" value="Unassembled WGS sequence"/>
</dbReference>
<evidence type="ECO:0000313" key="2">
    <source>
        <dbReference type="Proteomes" id="UP001303046"/>
    </source>
</evidence>
<keyword evidence="2" id="KW-1185">Reference proteome</keyword>
<proteinExistence type="predicted"/>
<name>A0ABR1DUG6_NECAM</name>
<organism evidence="1 2">
    <name type="scientific">Necator americanus</name>
    <name type="common">Human hookworm</name>
    <dbReference type="NCBI Taxonomy" id="51031"/>
    <lineage>
        <taxon>Eukaryota</taxon>
        <taxon>Metazoa</taxon>
        <taxon>Ecdysozoa</taxon>
        <taxon>Nematoda</taxon>
        <taxon>Chromadorea</taxon>
        <taxon>Rhabditida</taxon>
        <taxon>Rhabditina</taxon>
        <taxon>Rhabditomorpha</taxon>
        <taxon>Strongyloidea</taxon>
        <taxon>Ancylostomatidae</taxon>
        <taxon>Bunostominae</taxon>
        <taxon>Necator</taxon>
    </lineage>
</organism>
<reference evidence="1 2" key="1">
    <citation type="submission" date="2023-08" db="EMBL/GenBank/DDBJ databases">
        <title>A Necator americanus chromosomal reference genome.</title>
        <authorList>
            <person name="Ilik V."/>
            <person name="Petrzelkova K.J."/>
            <person name="Pardy F."/>
            <person name="Fuh T."/>
            <person name="Niatou-Singa F.S."/>
            <person name="Gouil Q."/>
            <person name="Baker L."/>
            <person name="Ritchie M.E."/>
            <person name="Jex A.R."/>
            <person name="Gazzola D."/>
            <person name="Li H."/>
            <person name="Toshio Fujiwara R."/>
            <person name="Zhan B."/>
            <person name="Aroian R.V."/>
            <person name="Pafco B."/>
            <person name="Schwarz E.M."/>
        </authorList>
    </citation>
    <scope>NUCLEOTIDE SEQUENCE [LARGE SCALE GENOMIC DNA]</scope>
    <source>
        <strain evidence="1 2">Aroian</strain>
        <tissue evidence="1">Whole animal</tissue>
    </source>
</reference>
<evidence type="ECO:0000313" key="1">
    <source>
        <dbReference type="EMBL" id="KAK6754063.1"/>
    </source>
</evidence>
<dbReference type="EMBL" id="JAVFWL010000005">
    <property type="protein sequence ID" value="KAK6754063.1"/>
    <property type="molecule type" value="Genomic_DNA"/>
</dbReference>
<protein>
    <submittedName>
        <fullName evidence="1">Uncharacterized protein</fullName>
    </submittedName>
</protein>
<gene>
    <name evidence="1" type="primary">Necator_chrV.g17995</name>
    <name evidence="1" type="ORF">RB195_013205</name>
</gene>
<comment type="caution">
    <text evidence="1">The sequence shown here is derived from an EMBL/GenBank/DDBJ whole genome shotgun (WGS) entry which is preliminary data.</text>
</comment>
<sequence length="108" mass="12326">MTCAAPSMVMEKLDCLERKPRRRLLGYFCPRVCDNEDLYAEIDVVYRPDDMWKIFPSCTAIESGCSKSSSVLWSYIKETGRSPCSTSSEEFPGLKLEEATWPKTEVLD</sequence>
<accession>A0ABR1DUG6</accession>